<dbReference type="GO" id="GO:0000981">
    <property type="term" value="F:DNA-binding transcription factor activity, RNA polymerase II-specific"/>
    <property type="evidence" value="ECO:0007669"/>
    <property type="project" value="TreeGrafter"/>
</dbReference>
<keyword evidence="4" id="KW-0805">Transcription regulation</keyword>
<dbReference type="InterPro" id="IPR036388">
    <property type="entry name" value="WH-like_DNA-bd_sf"/>
</dbReference>
<dbReference type="Proteomes" id="UP000095281">
    <property type="component" value="Unplaced"/>
</dbReference>
<protein>
    <submittedName>
        <fullName evidence="11">Paired domain-containing protein</fullName>
    </submittedName>
</protein>
<dbReference type="PANTHER" id="PTHR45636:SF27">
    <property type="entry name" value="PAIRED DOMAIN-CONTAINING PROTEIN"/>
    <property type="match status" value="1"/>
</dbReference>
<evidence type="ECO:0000256" key="6">
    <source>
        <dbReference type="ARBA" id="ARBA00023163"/>
    </source>
</evidence>
<dbReference type="InterPro" id="IPR043565">
    <property type="entry name" value="PAX_fam"/>
</dbReference>
<accession>A0A1I8BFT7</accession>
<proteinExistence type="predicted"/>
<dbReference type="WBParaSite" id="MhA1_Contig221.frz3.gene6">
    <property type="protein sequence ID" value="MhA1_Contig221.frz3.gene6"/>
    <property type="gene ID" value="MhA1_Contig221.frz3.gene6"/>
</dbReference>
<dbReference type="InterPro" id="IPR009057">
    <property type="entry name" value="Homeodomain-like_sf"/>
</dbReference>
<dbReference type="Gene3D" id="1.10.10.10">
    <property type="entry name" value="Winged helix-like DNA-binding domain superfamily/Winged helix DNA-binding domain"/>
    <property type="match status" value="1"/>
</dbReference>
<feature type="domain" description="Paired" evidence="9">
    <location>
        <begin position="191"/>
        <end position="282"/>
    </location>
</feature>
<dbReference type="SUPFAM" id="SSF46689">
    <property type="entry name" value="Homeodomain-like"/>
    <property type="match status" value="1"/>
</dbReference>
<dbReference type="PROSITE" id="PS51057">
    <property type="entry name" value="PAIRED_2"/>
    <property type="match status" value="1"/>
</dbReference>
<keyword evidence="6" id="KW-0804">Transcription</keyword>
<dbReference type="PRINTS" id="PR00027">
    <property type="entry name" value="PAIREDBOX"/>
</dbReference>
<evidence type="ECO:0000256" key="8">
    <source>
        <dbReference type="SAM" id="MobiDB-lite"/>
    </source>
</evidence>
<evidence type="ECO:0000259" key="9">
    <source>
        <dbReference type="PROSITE" id="PS51057"/>
    </source>
</evidence>
<dbReference type="InterPro" id="IPR001523">
    <property type="entry name" value="Paired_dom"/>
</dbReference>
<organism evidence="10 11">
    <name type="scientific">Meloidogyne hapla</name>
    <name type="common">Root-knot nematode worm</name>
    <dbReference type="NCBI Taxonomy" id="6305"/>
    <lineage>
        <taxon>Eukaryota</taxon>
        <taxon>Metazoa</taxon>
        <taxon>Ecdysozoa</taxon>
        <taxon>Nematoda</taxon>
        <taxon>Chromadorea</taxon>
        <taxon>Rhabditida</taxon>
        <taxon>Tylenchina</taxon>
        <taxon>Tylenchomorpha</taxon>
        <taxon>Tylenchoidea</taxon>
        <taxon>Meloidogynidae</taxon>
        <taxon>Meloidogyninae</taxon>
        <taxon>Meloidogyne</taxon>
    </lineage>
</organism>
<keyword evidence="5" id="KW-0238">DNA-binding</keyword>
<evidence type="ECO:0000256" key="7">
    <source>
        <dbReference type="ARBA" id="ARBA00023242"/>
    </source>
</evidence>
<keyword evidence="3" id="KW-0563">Paired box</keyword>
<evidence type="ECO:0000256" key="5">
    <source>
        <dbReference type="ARBA" id="ARBA00023125"/>
    </source>
</evidence>
<dbReference type="GO" id="GO:0000978">
    <property type="term" value="F:RNA polymerase II cis-regulatory region sequence-specific DNA binding"/>
    <property type="evidence" value="ECO:0007669"/>
    <property type="project" value="TreeGrafter"/>
</dbReference>
<dbReference type="AlphaFoldDB" id="A0A1I8BFT7"/>
<name>A0A1I8BFT7_MELHA</name>
<evidence type="ECO:0000256" key="2">
    <source>
        <dbReference type="ARBA" id="ARBA00022473"/>
    </source>
</evidence>
<dbReference type="SMART" id="SM00351">
    <property type="entry name" value="PAX"/>
    <property type="match status" value="1"/>
</dbReference>
<dbReference type="OMA" id="QSIMGEN"/>
<evidence type="ECO:0000313" key="10">
    <source>
        <dbReference type="Proteomes" id="UP000095281"/>
    </source>
</evidence>
<reference evidence="11" key="1">
    <citation type="submission" date="2016-11" db="UniProtKB">
        <authorList>
            <consortium name="WormBaseParasite"/>
        </authorList>
    </citation>
    <scope>IDENTIFICATION</scope>
</reference>
<evidence type="ECO:0000256" key="4">
    <source>
        <dbReference type="ARBA" id="ARBA00023015"/>
    </source>
</evidence>
<sequence>MNKIKIEQVEETSNWTCAYKNGEITERQIQRNCRCLIDTSSPAALERDFYAWLNGIEPDSDISRPCLFASTNSSSSIISSTTEEIPAFLVPTEYSGSISSIYYSSSSASSAASSSSISPGNSNNFCNNSSILSSSCSHQIGYYNHLLVNNCHQQQSTTITKRARNNQNNYNKNECGNNKVRRKRNVDKGASGRGTNLYGRSYCPGRPLSMEERAKIIQLFHGGMKVNAISKQLCISHGCVSKIITRFRETGNLMPSSHSECRRRKRQQQQIQLKQTIKTEME</sequence>
<evidence type="ECO:0000256" key="1">
    <source>
        <dbReference type="ARBA" id="ARBA00004123"/>
    </source>
</evidence>
<dbReference type="Pfam" id="PF00292">
    <property type="entry name" value="PAX"/>
    <property type="match status" value="1"/>
</dbReference>
<evidence type="ECO:0000256" key="3">
    <source>
        <dbReference type="ARBA" id="ARBA00022724"/>
    </source>
</evidence>
<keyword evidence="10" id="KW-1185">Reference proteome</keyword>
<dbReference type="GO" id="GO:0005634">
    <property type="term" value="C:nucleus"/>
    <property type="evidence" value="ECO:0007669"/>
    <property type="project" value="UniProtKB-SubCell"/>
</dbReference>
<keyword evidence="7" id="KW-0539">Nucleus</keyword>
<feature type="region of interest" description="Disordered" evidence="8">
    <location>
        <begin position="165"/>
        <end position="193"/>
    </location>
</feature>
<comment type="subcellular location">
    <subcellularLocation>
        <location evidence="1">Nucleus</location>
    </subcellularLocation>
</comment>
<keyword evidence="2" id="KW-0217">Developmental protein</keyword>
<dbReference type="PANTHER" id="PTHR45636">
    <property type="entry name" value="PAIRED BOX PROTEIN PAX-6-RELATED-RELATED"/>
    <property type="match status" value="1"/>
</dbReference>
<feature type="compositionally biased region" description="Low complexity" evidence="8">
    <location>
        <begin position="165"/>
        <end position="178"/>
    </location>
</feature>
<evidence type="ECO:0000313" key="11">
    <source>
        <dbReference type="WBParaSite" id="MhA1_Contig221.frz3.gene6"/>
    </source>
</evidence>